<dbReference type="InterPro" id="IPR011990">
    <property type="entry name" value="TPR-like_helical_dom_sf"/>
</dbReference>
<gene>
    <name evidence="2" type="ORF">GALL_306930</name>
</gene>
<dbReference type="AlphaFoldDB" id="A0A1J5QVW9"/>
<dbReference type="EMBL" id="MLJW01000422">
    <property type="protein sequence ID" value="OIQ87442.1"/>
    <property type="molecule type" value="Genomic_DNA"/>
</dbReference>
<accession>A0A1J5QVW9</accession>
<proteinExistence type="predicted"/>
<reference evidence="2" key="1">
    <citation type="submission" date="2016-10" db="EMBL/GenBank/DDBJ databases">
        <title>Sequence of Gallionella enrichment culture.</title>
        <authorList>
            <person name="Poehlein A."/>
            <person name="Muehling M."/>
            <person name="Daniel R."/>
        </authorList>
    </citation>
    <scope>NUCLEOTIDE SEQUENCE</scope>
</reference>
<dbReference type="Gene3D" id="1.25.40.10">
    <property type="entry name" value="Tetratricopeptide repeat domain"/>
    <property type="match status" value="1"/>
</dbReference>
<evidence type="ECO:0008006" key="3">
    <source>
        <dbReference type="Google" id="ProtNLM"/>
    </source>
</evidence>
<protein>
    <recommendedName>
        <fullName evidence="3">MxaK protein</fullName>
    </recommendedName>
</protein>
<organism evidence="2">
    <name type="scientific">mine drainage metagenome</name>
    <dbReference type="NCBI Taxonomy" id="410659"/>
    <lineage>
        <taxon>unclassified sequences</taxon>
        <taxon>metagenomes</taxon>
        <taxon>ecological metagenomes</taxon>
    </lineage>
</organism>
<feature type="compositionally biased region" description="Polar residues" evidence="1">
    <location>
        <begin position="159"/>
        <end position="169"/>
    </location>
</feature>
<evidence type="ECO:0000256" key="1">
    <source>
        <dbReference type="SAM" id="MobiDB-lite"/>
    </source>
</evidence>
<feature type="region of interest" description="Disordered" evidence="1">
    <location>
        <begin position="159"/>
        <end position="178"/>
    </location>
</feature>
<evidence type="ECO:0000313" key="2">
    <source>
        <dbReference type="EMBL" id="OIQ87442.1"/>
    </source>
</evidence>
<comment type="caution">
    <text evidence="2">The sequence shown here is derived from an EMBL/GenBank/DDBJ whole genome shotgun (WGS) entry which is preliminary data.</text>
</comment>
<sequence length="178" mass="19930">MGNRMKRKNIIFGLLLLAGATGSVFEAYQCWKIDRLNQALLAGQLTADEAYPYQNKFAAAYDQGARQDYKHAVQTYGQLLETLPSTREQARIQFNIGNNLFLSGLQRRVNDDGSLKDEAKYAFSQARLAYEQSLRLDPASRAAKFNLSLLHSVMPPNMKNAQKEQSGMELSNLPIGLP</sequence>
<name>A0A1J5QVW9_9ZZZZ</name>
<dbReference type="SUPFAM" id="SSF48452">
    <property type="entry name" value="TPR-like"/>
    <property type="match status" value="1"/>
</dbReference>